<evidence type="ECO:0000313" key="5">
    <source>
        <dbReference type="Proteomes" id="UP000658382"/>
    </source>
</evidence>
<dbReference type="InterPro" id="IPR000683">
    <property type="entry name" value="Gfo/Idh/MocA-like_OxRdtase_N"/>
</dbReference>
<proteinExistence type="inferred from homology"/>
<comment type="caution">
    <text evidence="4">The sequence shown here is derived from an EMBL/GenBank/DDBJ whole genome shotgun (WGS) entry which is preliminary data.</text>
</comment>
<dbReference type="InterPro" id="IPR051450">
    <property type="entry name" value="Gfo/Idh/MocA_Oxidoreductases"/>
</dbReference>
<accession>A0A917UYC4</accession>
<dbReference type="Gene3D" id="3.30.360.10">
    <property type="entry name" value="Dihydrodipicolinate Reductase, domain 2"/>
    <property type="match status" value="1"/>
</dbReference>
<dbReference type="Pfam" id="PF01408">
    <property type="entry name" value="GFO_IDH_MocA"/>
    <property type="match status" value="1"/>
</dbReference>
<dbReference type="InterPro" id="IPR036291">
    <property type="entry name" value="NAD(P)-bd_dom_sf"/>
</dbReference>
<protein>
    <submittedName>
        <fullName evidence="4">Oxidoreductase</fullName>
    </submittedName>
</protein>
<dbReference type="Proteomes" id="UP000658382">
    <property type="component" value="Unassembled WGS sequence"/>
</dbReference>
<keyword evidence="5" id="KW-1185">Reference proteome</keyword>
<dbReference type="SUPFAM" id="SSF55347">
    <property type="entry name" value="Glyceraldehyde-3-phosphate dehydrogenase-like, C-terminal domain"/>
    <property type="match status" value="1"/>
</dbReference>
<reference evidence="4" key="1">
    <citation type="journal article" date="2014" name="Int. J. Syst. Evol. Microbiol.">
        <title>Complete genome sequence of Corynebacterium casei LMG S-19264T (=DSM 44701T), isolated from a smear-ripened cheese.</title>
        <authorList>
            <consortium name="US DOE Joint Genome Institute (JGI-PGF)"/>
            <person name="Walter F."/>
            <person name="Albersmeier A."/>
            <person name="Kalinowski J."/>
            <person name="Ruckert C."/>
        </authorList>
    </citation>
    <scope>NUCLEOTIDE SEQUENCE</scope>
    <source>
        <strain evidence="4">JCM 12580</strain>
    </source>
</reference>
<gene>
    <name evidence="4" type="ORF">GCM10007063_20810</name>
</gene>
<dbReference type="Gene3D" id="3.40.50.720">
    <property type="entry name" value="NAD(P)-binding Rossmann-like Domain"/>
    <property type="match status" value="1"/>
</dbReference>
<dbReference type="Pfam" id="PF02894">
    <property type="entry name" value="GFO_IDH_MocA_C"/>
    <property type="match status" value="1"/>
</dbReference>
<feature type="domain" description="Gfo/Idh/MocA-like oxidoreductase C-terminal" evidence="3">
    <location>
        <begin position="132"/>
        <end position="363"/>
    </location>
</feature>
<comment type="similarity">
    <text evidence="1">Belongs to the Gfo/Idh/MocA family.</text>
</comment>
<name>A0A917UYC4_9BACI</name>
<organism evidence="4 5">
    <name type="scientific">Lentibacillus kapialis</name>
    <dbReference type="NCBI Taxonomy" id="340214"/>
    <lineage>
        <taxon>Bacteria</taxon>
        <taxon>Bacillati</taxon>
        <taxon>Bacillota</taxon>
        <taxon>Bacilli</taxon>
        <taxon>Bacillales</taxon>
        <taxon>Bacillaceae</taxon>
        <taxon>Lentibacillus</taxon>
    </lineage>
</organism>
<dbReference type="RefSeq" id="WP_188633040.1">
    <property type="nucleotide sequence ID" value="NZ_BMNQ01000029.1"/>
</dbReference>
<feature type="domain" description="Gfo/Idh/MocA-like oxidoreductase N-terminal" evidence="2">
    <location>
        <begin position="4"/>
        <end position="120"/>
    </location>
</feature>
<evidence type="ECO:0000259" key="2">
    <source>
        <dbReference type="Pfam" id="PF01408"/>
    </source>
</evidence>
<dbReference type="PANTHER" id="PTHR43377">
    <property type="entry name" value="BILIVERDIN REDUCTASE A"/>
    <property type="match status" value="1"/>
</dbReference>
<evidence type="ECO:0000259" key="3">
    <source>
        <dbReference type="Pfam" id="PF02894"/>
    </source>
</evidence>
<dbReference type="GO" id="GO:0000166">
    <property type="term" value="F:nucleotide binding"/>
    <property type="evidence" value="ECO:0007669"/>
    <property type="project" value="InterPro"/>
</dbReference>
<reference evidence="4" key="2">
    <citation type="submission" date="2020-09" db="EMBL/GenBank/DDBJ databases">
        <authorList>
            <person name="Sun Q."/>
            <person name="Ohkuma M."/>
        </authorList>
    </citation>
    <scope>NUCLEOTIDE SEQUENCE</scope>
    <source>
        <strain evidence="4">JCM 12580</strain>
    </source>
</reference>
<evidence type="ECO:0000313" key="4">
    <source>
        <dbReference type="EMBL" id="GGJ98344.1"/>
    </source>
</evidence>
<dbReference type="SUPFAM" id="SSF51735">
    <property type="entry name" value="NAD(P)-binding Rossmann-fold domains"/>
    <property type="match status" value="1"/>
</dbReference>
<dbReference type="PANTHER" id="PTHR43377:SF1">
    <property type="entry name" value="BILIVERDIN REDUCTASE A"/>
    <property type="match status" value="1"/>
</dbReference>
<dbReference type="EMBL" id="BMNQ01000029">
    <property type="protein sequence ID" value="GGJ98344.1"/>
    <property type="molecule type" value="Genomic_DNA"/>
</dbReference>
<sequence length="379" mass="42868">MNQIKYGIVGTGYFGAGLARELNKLENARIVAIYDPNNVEEIAKELKCDIEEEVESLCQRQDIDAIIVASPNCYHKKPVLLSAKHHKHVFCEKPIALSYSDCDEMVEMTKQNEVIFMAGHVMNFMNGVRTVKKLINQGEIGDILFCHAERNGWEESQSQISWKKKKALSGGHLYHHIHELDFVQFLMGPATRVCMTGGNVAHQGEQFGDEDDMLFITLEFGGDRFATLQYGSAFRWGDHFVKIQGTKGAILIDLQDVKVILKTPNNEQQFLLHESQEEDEDRTRIYKGIETDGAIAYGKPNQTPPMWLHSIMEKEMKYFHSIMQGTGIEEEFIPLLDGTAARASIATADALTLSMEKDRKVSVEEILTKEVLANDLRQN</sequence>
<dbReference type="AlphaFoldDB" id="A0A917UYC4"/>
<evidence type="ECO:0000256" key="1">
    <source>
        <dbReference type="ARBA" id="ARBA00010928"/>
    </source>
</evidence>
<dbReference type="InterPro" id="IPR004104">
    <property type="entry name" value="Gfo/Idh/MocA-like_OxRdtase_C"/>
</dbReference>